<gene>
    <name evidence="1" type="ORF">MTBBW1_3320001</name>
</gene>
<reference evidence="1 2" key="1">
    <citation type="submission" date="2017-03" db="EMBL/GenBank/DDBJ databases">
        <authorList>
            <person name="Afonso C.L."/>
            <person name="Miller P.J."/>
            <person name="Scott M.A."/>
            <person name="Spackman E."/>
            <person name="Goraichik I."/>
            <person name="Dimitrov K.M."/>
            <person name="Suarez D.L."/>
            <person name="Swayne D.E."/>
        </authorList>
    </citation>
    <scope>NUCLEOTIDE SEQUENCE [LARGE SCALE GENOMIC DNA]</scope>
    <source>
        <strain evidence="1">PRJEB14757</strain>
    </source>
</reference>
<dbReference type="EMBL" id="FWEV01000260">
    <property type="protein sequence ID" value="SLM31441.1"/>
    <property type="molecule type" value="Genomic_DNA"/>
</dbReference>
<keyword evidence="2" id="KW-1185">Reference proteome</keyword>
<evidence type="ECO:0000313" key="2">
    <source>
        <dbReference type="Proteomes" id="UP000191931"/>
    </source>
</evidence>
<name>A0A1W1HG04_9BACT</name>
<proteinExistence type="predicted"/>
<evidence type="ECO:0000313" key="1">
    <source>
        <dbReference type="EMBL" id="SLM31441.1"/>
    </source>
</evidence>
<dbReference type="AlphaFoldDB" id="A0A1W1HG04"/>
<dbReference type="Proteomes" id="UP000191931">
    <property type="component" value="Unassembled WGS sequence"/>
</dbReference>
<sequence length="124" mass="13478">MFLTKRATSWLSLSSMQVSIPSNRGSVSDMVAFLLEDFEKTTKSQSPLIGAVFLTDDVCVQNFGEVQCLSQSPLIGAVFLTDGDSNTYDGNDQKVSIPSNRGSVSDTKNVMWHVSLCHSSLNPL</sequence>
<accession>A0A1W1HG04</accession>
<organism evidence="1 2">
    <name type="scientific">Desulfamplus magnetovallimortis</name>
    <dbReference type="NCBI Taxonomy" id="1246637"/>
    <lineage>
        <taxon>Bacteria</taxon>
        <taxon>Pseudomonadati</taxon>
        <taxon>Thermodesulfobacteriota</taxon>
        <taxon>Desulfobacteria</taxon>
        <taxon>Desulfobacterales</taxon>
        <taxon>Desulfobacteraceae</taxon>
        <taxon>Desulfamplus</taxon>
    </lineage>
</organism>
<protein>
    <submittedName>
        <fullName evidence="1">Uncharacterized protein</fullName>
    </submittedName>
</protein>